<evidence type="ECO:0000313" key="7">
    <source>
        <dbReference type="Proteomes" id="UP000435112"/>
    </source>
</evidence>
<evidence type="ECO:0000313" key="3">
    <source>
        <dbReference type="EMBL" id="KAE9001706.1"/>
    </source>
</evidence>
<gene>
    <name evidence="2" type="ORF">PR001_g19700</name>
    <name evidence="3" type="ORF">PR002_g17841</name>
    <name evidence="4" type="ORF">PR003_g18439</name>
</gene>
<evidence type="ECO:0000313" key="6">
    <source>
        <dbReference type="Proteomes" id="UP000434957"/>
    </source>
</evidence>
<keyword evidence="1" id="KW-0732">Signal</keyword>
<keyword evidence="6" id="KW-1185">Reference proteome</keyword>
<dbReference type="Proteomes" id="UP000429607">
    <property type="component" value="Unassembled WGS sequence"/>
</dbReference>
<evidence type="ECO:0000313" key="5">
    <source>
        <dbReference type="Proteomes" id="UP000429607"/>
    </source>
</evidence>
<feature type="chain" id="PRO_5036164652" description="RxLR effector protein" evidence="1">
    <location>
        <begin position="18"/>
        <end position="68"/>
    </location>
</feature>
<name>A0A6A3JQD9_9STRA</name>
<dbReference type="EMBL" id="QXFT01001477">
    <property type="protein sequence ID" value="KAE9317606.1"/>
    <property type="molecule type" value="Genomic_DNA"/>
</dbReference>
<reference evidence="5 7" key="1">
    <citation type="submission" date="2018-09" db="EMBL/GenBank/DDBJ databases">
        <title>Genomic investigation of the strawberry pathogen Phytophthora fragariae indicates pathogenicity is determined by transcriptional variation in three key races.</title>
        <authorList>
            <person name="Adams T.M."/>
            <person name="Armitage A.D."/>
            <person name="Sobczyk M.K."/>
            <person name="Bates H.J."/>
            <person name="Dunwell J.M."/>
            <person name="Nellist C.F."/>
            <person name="Harrison R.J."/>
        </authorList>
    </citation>
    <scope>NUCLEOTIDE SEQUENCE [LARGE SCALE GENOMIC DNA]</scope>
    <source>
        <strain evidence="2 5">SCRP249</strain>
        <strain evidence="3 7">SCRP324</strain>
        <strain evidence="4 6">SCRP333</strain>
    </source>
</reference>
<evidence type="ECO:0008006" key="8">
    <source>
        <dbReference type="Google" id="ProtNLM"/>
    </source>
</evidence>
<dbReference type="Proteomes" id="UP000435112">
    <property type="component" value="Unassembled WGS sequence"/>
</dbReference>
<organism evidence="2 5">
    <name type="scientific">Phytophthora rubi</name>
    <dbReference type="NCBI Taxonomy" id="129364"/>
    <lineage>
        <taxon>Eukaryota</taxon>
        <taxon>Sar</taxon>
        <taxon>Stramenopiles</taxon>
        <taxon>Oomycota</taxon>
        <taxon>Peronosporomycetes</taxon>
        <taxon>Peronosporales</taxon>
        <taxon>Peronosporaceae</taxon>
        <taxon>Phytophthora</taxon>
    </lineage>
</organism>
<dbReference type="Proteomes" id="UP000434957">
    <property type="component" value="Unassembled WGS sequence"/>
</dbReference>
<comment type="caution">
    <text evidence="2">The sequence shown here is derived from an EMBL/GenBank/DDBJ whole genome shotgun (WGS) entry which is preliminary data.</text>
</comment>
<dbReference type="EMBL" id="QXFU01001472">
    <property type="protein sequence ID" value="KAE9001706.1"/>
    <property type="molecule type" value="Genomic_DNA"/>
</dbReference>
<accession>A0A6A3JQD9</accession>
<proteinExistence type="predicted"/>
<evidence type="ECO:0000313" key="4">
    <source>
        <dbReference type="EMBL" id="KAE9317606.1"/>
    </source>
</evidence>
<sequence length="68" mass="7130">MPLPALFPLLALPPILCNPSTFVAFPPHTIAKATSPTLPRSLHGADHLCVLSSAVLLSLAESVLLPHI</sequence>
<dbReference type="EMBL" id="QXFV01001860">
    <property type="protein sequence ID" value="KAE8997011.1"/>
    <property type="molecule type" value="Genomic_DNA"/>
</dbReference>
<feature type="signal peptide" evidence="1">
    <location>
        <begin position="1"/>
        <end position="17"/>
    </location>
</feature>
<dbReference type="AlphaFoldDB" id="A0A6A3JQD9"/>
<evidence type="ECO:0000313" key="2">
    <source>
        <dbReference type="EMBL" id="KAE8997011.1"/>
    </source>
</evidence>
<evidence type="ECO:0000256" key="1">
    <source>
        <dbReference type="SAM" id="SignalP"/>
    </source>
</evidence>
<protein>
    <recommendedName>
        <fullName evidence="8">RxLR effector protein</fullName>
    </recommendedName>
</protein>